<dbReference type="RefSeq" id="WP_027009375.1">
    <property type="nucleotide sequence ID" value="NZ_CP091521.1"/>
</dbReference>
<dbReference type="KEGG" id="ckh:LVJ77_11105"/>
<organism evidence="2 3">
    <name type="scientific">Conchiformibius kuhniae</name>
    <dbReference type="NCBI Taxonomy" id="211502"/>
    <lineage>
        <taxon>Bacteria</taxon>
        <taxon>Pseudomonadati</taxon>
        <taxon>Pseudomonadota</taxon>
        <taxon>Betaproteobacteria</taxon>
        <taxon>Neisseriales</taxon>
        <taxon>Neisseriaceae</taxon>
        <taxon>Conchiformibius</taxon>
    </lineage>
</organism>
<reference evidence="2" key="1">
    <citation type="journal article" date="2022" name="Res Sq">
        <title>Evolution of multicellular longitudinally dividing oral cavity symbionts (Neisseriaceae).</title>
        <authorList>
            <person name="Nyongesa S."/>
            <person name="Weber P."/>
            <person name="Bernet E."/>
            <person name="Pullido F."/>
            <person name="Nieckarz M."/>
            <person name="Delaby M."/>
            <person name="Nieves C."/>
            <person name="Viehboeck T."/>
            <person name="Krause N."/>
            <person name="Rivera-Millot A."/>
            <person name="Nakamura A."/>
            <person name="Vischer N."/>
            <person name="VanNieuwenhze M."/>
            <person name="Brun Y."/>
            <person name="Cava F."/>
            <person name="Bulgheresi S."/>
            <person name="Veyrier F."/>
        </authorList>
    </citation>
    <scope>NUCLEOTIDE SEQUENCE</scope>
    <source>
        <strain evidence="2">17694</strain>
    </source>
</reference>
<proteinExistence type="predicted"/>
<protein>
    <recommendedName>
        <fullName evidence="1">DUF7832 domain-containing protein</fullName>
    </recommendedName>
</protein>
<reference evidence="2" key="2">
    <citation type="submission" date="2024-09" db="EMBL/GenBank/DDBJ databases">
        <authorList>
            <person name="Veyrier F.J."/>
        </authorList>
    </citation>
    <scope>NUCLEOTIDE SEQUENCE</scope>
    <source>
        <strain evidence="2">17694</strain>
    </source>
</reference>
<dbReference type="InterPro" id="IPR057154">
    <property type="entry name" value="DUF7832"/>
</dbReference>
<feature type="domain" description="DUF7832" evidence="1">
    <location>
        <begin position="3"/>
        <end position="108"/>
    </location>
</feature>
<accession>A0A8T9MV30</accession>
<keyword evidence="3" id="KW-1185">Reference proteome</keyword>
<evidence type="ECO:0000313" key="2">
    <source>
        <dbReference type="EMBL" id="UOP04715.1"/>
    </source>
</evidence>
<sequence length="144" mass="16429">MHYDHISFHLADLPAGTPPQHAAHHIGYYFAWAVSQGLHSTAAASLPNFSLLRQGKISGATFVLTQLNGGIDKTCFNDLGRRFTEYYYADEDEGYGHFIHDYFHTLDLDGTAAFYQTADSPEHQHKLNRVFQTAFQRWHNSLKR</sequence>
<name>A0A8T9MV30_9NEIS</name>
<gene>
    <name evidence="2" type="ORF">LVJ77_11105</name>
</gene>
<dbReference type="Proteomes" id="UP000831534">
    <property type="component" value="Chromosome"/>
</dbReference>
<dbReference type="Pfam" id="PF25191">
    <property type="entry name" value="DUF7832"/>
    <property type="match status" value="1"/>
</dbReference>
<dbReference type="EMBL" id="CP091521">
    <property type="protein sequence ID" value="UOP04715.1"/>
    <property type="molecule type" value="Genomic_DNA"/>
</dbReference>
<dbReference type="AlphaFoldDB" id="A0A8T9MV30"/>
<evidence type="ECO:0000313" key="3">
    <source>
        <dbReference type="Proteomes" id="UP000831534"/>
    </source>
</evidence>
<evidence type="ECO:0000259" key="1">
    <source>
        <dbReference type="Pfam" id="PF25191"/>
    </source>
</evidence>